<dbReference type="Proteomes" id="UP000292447">
    <property type="component" value="Chromosome VI"/>
</dbReference>
<evidence type="ECO:0000313" key="1">
    <source>
        <dbReference type="EMBL" id="QBM90565.1"/>
    </source>
</evidence>
<dbReference type="InterPro" id="IPR029069">
    <property type="entry name" value="HotDog_dom_sf"/>
</dbReference>
<evidence type="ECO:0000313" key="2">
    <source>
        <dbReference type="Proteomes" id="UP000292447"/>
    </source>
</evidence>
<dbReference type="Gene3D" id="3.10.129.10">
    <property type="entry name" value="Hotdog Thioesterase"/>
    <property type="match status" value="1"/>
</dbReference>
<organism evidence="1 2">
    <name type="scientific">Metschnikowia aff. pulcherrima</name>
    <dbReference type="NCBI Taxonomy" id="2163413"/>
    <lineage>
        <taxon>Eukaryota</taxon>
        <taxon>Fungi</taxon>
        <taxon>Dikarya</taxon>
        <taxon>Ascomycota</taxon>
        <taxon>Saccharomycotina</taxon>
        <taxon>Pichiomycetes</taxon>
        <taxon>Metschnikowiaceae</taxon>
        <taxon>Metschnikowia</taxon>
    </lineage>
</organism>
<dbReference type="SUPFAM" id="SSF54637">
    <property type="entry name" value="Thioesterase/thiol ester dehydrase-isomerase"/>
    <property type="match status" value="1"/>
</dbReference>
<accession>A0A4P6XUN4</accession>
<sequence>MLLRTTRFRISSALLRGRGYATRGEFERPKGFDIKFKPYRAPFFSWKSVLLFGVAGAYLAYSEVIFEKYAEYTEVDHSELLPIQLEFKLKTLPIYQRLTKTAAGEDWVMMKSYENLDRNALENSHDGVLVKTGKSGKSGVKHEAEYTAQSLTSHTLAQPGGIAILPVVFHNRKTDESITIVHMGYRLCGYPFIVHGGMLATLLNETFKRNASLRRDADLASGFLKDDYKVENLSITYRRPAFADQFFIVKTHKVEDGELPEKSRLARYTSVIESEKGDVLVHADAVLQNTGRATHRLNQAQASRWALF</sequence>
<name>A0A4P6XUN4_9ASCO</name>
<protein>
    <submittedName>
        <fullName evidence="1">Uncharacterized protein</fullName>
    </submittedName>
</protein>
<dbReference type="InterPro" id="IPR052061">
    <property type="entry name" value="PTE-AB_protein"/>
</dbReference>
<dbReference type="AlphaFoldDB" id="A0A4P6XUN4"/>
<dbReference type="PANTHER" id="PTHR47260:SF1">
    <property type="entry name" value="UPF0644 PROTEIN PB2B4.06"/>
    <property type="match status" value="1"/>
</dbReference>
<dbReference type="PANTHER" id="PTHR47260">
    <property type="entry name" value="UPF0644 PROTEIN PB2B4.06"/>
    <property type="match status" value="1"/>
</dbReference>
<keyword evidence="2" id="KW-1185">Reference proteome</keyword>
<dbReference type="STRING" id="2163413.A0A4P6XUN4"/>
<dbReference type="EMBL" id="CP034461">
    <property type="protein sequence ID" value="QBM90565.1"/>
    <property type="molecule type" value="Genomic_DNA"/>
</dbReference>
<proteinExistence type="predicted"/>
<reference evidence="2" key="1">
    <citation type="submission" date="2019-03" db="EMBL/GenBank/DDBJ databases">
        <title>Snf2 controls pulcherriminic acid biosynthesis and connects pigmentation and antifungal activity of the yeast Metschnikowia pulcherrima.</title>
        <authorList>
            <person name="Gore-Lloyd D."/>
            <person name="Sumann I."/>
            <person name="Brachmann A.O."/>
            <person name="Schneeberger K."/>
            <person name="Ortiz-Merino R.A."/>
            <person name="Moreno-Beltran M."/>
            <person name="Schlaefli M."/>
            <person name="Kirner P."/>
            <person name="Santos Kron A."/>
            <person name="Wolfe K.H."/>
            <person name="Piel J."/>
            <person name="Ahrens C.H."/>
            <person name="Henk D."/>
            <person name="Freimoser F.M."/>
        </authorList>
    </citation>
    <scope>NUCLEOTIDE SEQUENCE [LARGE SCALE GENOMIC DNA]</scope>
    <source>
        <strain evidence="2">APC 1.2</strain>
    </source>
</reference>
<gene>
    <name evidence="1" type="ORF">METSCH_F01460</name>
</gene>